<dbReference type="InterPro" id="IPR002035">
    <property type="entry name" value="VWF_A"/>
</dbReference>
<dbReference type="Pfam" id="PF00092">
    <property type="entry name" value="VWA"/>
    <property type="match status" value="1"/>
</dbReference>
<accession>A0A108U447</accession>
<keyword evidence="2" id="KW-0732">Signal</keyword>
<feature type="domain" description="VWFA" evidence="3">
    <location>
        <begin position="285"/>
        <end position="463"/>
    </location>
</feature>
<dbReference type="SMART" id="SM00327">
    <property type="entry name" value="VWA"/>
    <property type="match status" value="1"/>
</dbReference>
<organism evidence="4 5">
    <name type="scientific">Lysobacter capsici AZ78</name>
    <dbReference type="NCBI Taxonomy" id="1444315"/>
    <lineage>
        <taxon>Bacteria</taxon>
        <taxon>Pseudomonadati</taxon>
        <taxon>Pseudomonadota</taxon>
        <taxon>Gammaproteobacteria</taxon>
        <taxon>Lysobacterales</taxon>
        <taxon>Lysobacteraceae</taxon>
        <taxon>Lysobacter</taxon>
    </lineage>
</organism>
<dbReference type="InterPro" id="IPR036465">
    <property type="entry name" value="vWFA_dom_sf"/>
</dbReference>
<evidence type="ECO:0000313" key="4">
    <source>
        <dbReference type="EMBL" id="KWS02246.1"/>
    </source>
</evidence>
<dbReference type="InterPro" id="IPR021908">
    <property type="entry name" value="YfbK_C"/>
</dbReference>
<dbReference type="PANTHER" id="PTHR10579">
    <property type="entry name" value="CALCIUM-ACTIVATED CHLORIDE CHANNEL REGULATOR"/>
    <property type="match status" value="1"/>
</dbReference>
<dbReference type="PANTHER" id="PTHR10579:SF43">
    <property type="entry name" value="ZINC FINGER (C3HC4-TYPE RING FINGER) FAMILY PROTEIN"/>
    <property type="match status" value="1"/>
</dbReference>
<sequence>MHARTSPAASPRLIRNHLGAALAAALALSLAACQATGDVAPSQSQATQAPAKNQAVGTDAIADVRSRNDAPADAAAAAEPAAKAEARPEAERANLGATTLAKPAGSVEAKSVASAPAYYATPREQSLDRVEVTGSRIAPTYAKRKAMPAVAAAPASIGFLAPPPPPPAPPYSQPANTEKYAQREDNPVQRTREQPLSTFSIDVDTGSYTNVRRMLNDGLRPPADAVRAEEFINYFDYGHAAPTSLATPFKVSTELAPAPWNAQRQLLMIGIKGYEVPKKNLPPANLVFLIDTSGSMNSPDKLPLLKSAFSMLAKQLRPQDRISIVVYAGSAGLVLPPTPGDRQEEILAALDRLQAGGSTNGGDGIRLAYATARQAYVKNGVNRVILATDGDFNVGTVDNNALETMVADQRKSGVALTTLGFGSGNYNDELSEKLADVGDGNHAYIDTLQEARKVLVEEMGSTLMTIARDVKIQIEFNPAQVAEYRLIGYENRLLKREDFANDKVDAGDIGAGHEVTALYELTPVGSSATRLPALRYANEAASSGGGNEIANLKLRYKRPGEDRSVLIETPVQRSSLRVVASEPMRMAASVAAFADALRGASQYDGWGWEQIAATARGLKQADPTGQRAEFVRLVERAKAQIGELKPNSGVAISE</sequence>
<dbReference type="Proteomes" id="UP000023435">
    <property type="component" value="Unassembled WGS sequence"/>
</dbReference>
<evidence type="ECO:0000313" key="5">
    <source>
        <dbReference type="Proteomes" id="UP000023435"/>
    </source>
</evidence>
<protein>
    <submittedName>
        <fullName evidence="4">von Willebrand factor type A domain protein</fullName>
    </submittedName>
</protein>
<dbReference type="PROSITE" id="PS50234">
    <property type="entry name" value="VWFA"/>
    <property type="match status" value="1"/>
</dbReference>
<dbReference type="InterPro" id="IPR022156">
    <property type="entry name" value="Uncharacterised_YfbK_N"/>
</dbReference>
<keyword evidence="5" id="KW-1185">Reference proteome</keyword>
<dbReference type="Pfam" id="PF12450">
    <property type="entry name" value="vWF_A"/>
    <property type="match status" value="1"/>
</dbReference>
<gene>
    <name evidence="4" type="ORF">AZ78_4913</name>
</gene>
<dbReference type="Gene3D" id="3.40.50.410">
    <property type="entry name" value="von Willebrand factor, type A domain"/>
    <property type="match status" value="1"/>
</dbReference>
<feature type="chain" id="PRO_5007131472" evidence="2">
    <location>
        <begin position="36"/>
        <end position="654"/>
    </location>
</feature>
<dbReference type="AlphaFoldDB" id="A0A108U447"/>
<feature type="signal peptide" evidence="2">
    <location>
        <begin position="1"/>
        <end position="35"/>
    </location>
</feature>
<dbReference type="SUPFAM" id="SSF53300">
    <property type="entry name" value="vWA-like"/>
    <property type="match status" value="1"/>
</dbReference>
<dbReference type="Pfam" id="PF12034">
    <property type="entry name" value="YfbK_C"/>
    <property type="match status" value="1"/>
</dbReference>
<dbReference type="CDD" id="cd01465">
    <property type="entry name" value="vWA_subgroup"/>
    <property type="match status" value="1"/>
</dbReference>
<feature type="compositionally biased region" description="Basic and acidic residues" evidence="1">
    <location>
        <begin position="82"/>
        <end position="92"/>
    </location>
</feature>
<feature type="compositionally biased region" description="Low complexity" evidence="1">
    <location>
        <begin position="71"/>
        <end position="81"/>
    </location>
</feature>
<feature type="region of interest" description="Disordered" evidence="1">
    <location>
        <begin position="68"/>
        <end position="92"/>
    </location>
</feature>
<reference evidence="4 5" key="1">
    <citation type="journal article" date="2014" name="Genome Announc.">
        <title>Draft Genome Sequence of Lysobacter capsici AZ78, a Bacterium Antagonistic to Plant-Pathogenic Oomycetes.</title>
        <authorList>
            <person name="Puopolo G."/>
            <person name="Sonego P."/>
            <person name="Engelen K."/>
            <person name="Pertot I."/>
        </authorList>
    </citation>
    <scope>NUCLEOTIDE SEQUENCE [LARGE SCALE GENOMIC DNA]</scope>
    <source>
        <strain evidence="4 5">AZ78</strain>
    </source>
</reference>
<proteinExistence type="predicted"/>
<evidence type="ECO:0000256" key="1">
    <source>
        <dbReference type="SAM" id="MobiDB-lite"/>
    </source>
</evidence>
<dbReference type="RefSeq" id="WP_201025543.1">
    <property type="nucleotide sequence ID" value="NZ_JAJA02000002.1"/>
</dbReference>
<evidence type="ECO:0000256" key="2">
    <source>
        <dbReference type="SAM" id="SignalP"/>
    </source>
</evidence>
<name>A0A108U447_9GAMM</name>
<dbReference type="EMBL" id="JAJA02000002">
    <property type="protein sequence ID" value="KWS02246.1"/>
    <property type="molecule type" value="Genomic_DNA"/>
</dbReference>
<evidence type="ECO:0000259" key="3">
    <source>
        <dbReference type="PROSITE" id="PS50234"/>
    </source>
</evidence>
<comment type="caution">
    <text evidence="4">The sequence shown here is derived from an EMBL/GenBank/DDBJ whole genome shotgun (WGS) entry which is preliminary data.</text>
</comment>
<dbReference type="PROSITE" id="PS51257">
    <property type="entry name" value="PROKAR_LIPOPROTEIN"/>
    <property type="match status" value="1"/>
</dbReference>
<dbReference type="InterPro" id="IPR051266">
    <property type="entry name" value="CLCR"/>
</dbReference>